<accession>A0ABV5P323</accession>
<reference evidence="1 2" key="1">
    <citation type="submission" date="2024-09" db="EMBL/GenBank/DDBJ databases">
        <authorList>
            <person name="Sun Q."/>
            <person name="Mori K."/>
        </authorList>
    </citation>
    <scope>NUCLEOTIDE SEQUENCE [LARGE SCALE GENOMIC DNA]</scope>
    <source>
        <strain evidence="1 2">JCM 3324</strain>
    </source>
</reference>
<keyword evidence="2" id="KW-1185">Reference proteome</keyword>
<evidence type="ECO:0000313" key="2">
    <source>
        <dbReference type="Proteomes" id="UP001589568"/>
    </source>
</evidence>
<protein>
    <recommendedName>
        <fullName evidence="3">HK97 gp10 family phage protein</fullName>
    </recommendedName>
</protein>
<comment type="caution">
    <text evidence="1">The sequence shown here is derived from an EMBL/GenBank/DDBJ whole genome shotgun (WGS) entry which is preliminary data.</text>
</comment>
<evidence type="ECO:0008006" key="3">
    <source>
        <dbReference type="Google" id="ProtNLM"/>
    </source>
</evidence>
<dbReference type="Proteomes" id="UP001589568">
    <property type="component" value="Unassembled WGS sequence"/>
</dbReference>
<name>A0ABV5P323_9ACTN</name>
<gene>
    <name evidence="1" type="ORF">ACFFR3_46415</name>
</gene>
<evidence type="ECO:0000313" key="1">
    <source>
        <dbReference type="EMBL" id="MFB9476973.1"/>
    </source>
</evidence>
<proteinExistence type="predicted"/>
<sequence>MRVEVHRAELRRLTESSAGPLVRHVEALTRLTANAAKRNVRVDDGTLRASIQPTVTVTGWRIVGRVGTSLAHGWYMERGTGVYGPRGRPIRPVRAKVLRFEARNSSVQAKGRGRIVFARQVKGVKGDRWLTRALEEVSPYRVSRPNY</sequence>
<dbReference type="EMBL" id="JBHMCF010000057">
    <property type="protein sequence ID" value="MFB9476973.1"/>
    <property type="molecule type" value="Genomic_DNA"/>
</dbReference>
<dbReference type="RefSeq" id="WP_345410348.1">
    <property type="nucleotide sequence ID" value="NZ_BAAAXS010000002.1"/>
</dbReference>
<organism evidence="1 2">
    <name type="scientific">Nonomuraea salmonea</name>
    <dbReference type="NCBI Taxonomy" id="46181"/>
    <lineage>
        <taxon>Bacteria</taxon>
        <taxon>Bacillati</taxon>
        <taxon>Actinomycetota</taxon>
        <taxon>Actinomycetes</taxon>
        <taxon>Streptosporangiales</taxon>
        <taxon>Streptosporangiaceae</taxon>
        <taxon>Nonomuraea</taxon>
    </lineage>
</organism>